<sequence>MLASKYFSDFTCLFSENVSTSQKNLIFPIFLLLVFTNFTPSRVCPLSCSSTAYALPKYDHTKEHKLIFHVLPKLSFLLLRVNNNCVISWSSLPWSDNESILESICSITTIYHGMNLWLVHLDGIIVLRNTKMPASIG</sequence>
<protein>
    <submittedName>
        <fullName evidence="1">Uncharacterized protein</fullName>
    </submittedName>
</protein>
<dbReference type="AlphaFoldDB" id="A0A0V0T9G0"/>
<keyword evidence="2" id="KW-1185">Reference proteome</keyword>
<gene>
    <name evidence="1" type="ORF">T05_16428</name>
</gene>
<evidence type="ECO:0000313" key="2">
    <source>
        <dbReference type="Proteomes" id="UP000055048"/>
    </source>
</evidence>
<proteinExistence type="predicted"/>
<reference evidence="1 2" key="1">
    <citation type="submission" date="2015-01" db="EMBL/GenBank/DDBJ databases">
        <title>Evolution of Trichinella species and genotypes.</title>
        <authorList>
            <person name="Korhonen P.K."/>
            <person name="Edoardo P."/>
            <person name="Giuseppe L.R."/>
            <person name="Gasser R.B."/>
        </authorList>
    </citation>
    <scope>NUCLEOTIDE SEQUENCE [LARGE SCALE GENOMIC DNA]</scope>
    <source>
        <strain evidence="1">ISS417</strain>
    </source>
</reference>
<dbReference type="Proteomes" id="UP000055048">
    <property type="component" value="Unassembled WGS sequence"/>
</dbReference>
<name>A0A0V0T9G0_9BILA</name>
<organism evidence="1 2">
    <name type="scientific">Trichinella murrelli</name>
    <dbReference type="NCBI Taxonomy" id="144512"/>
    <lineage>
        <taxon>Eukaryota</taxon>
        <taxon>Metazoa</taxon>
        <taxon>Ecdysozoa</taxon>
        <taxon>Nematoda</taxon>
        <taxon>Enoplea</taxon>
        <taxon>Dorylaimia</taxon>
        <taxon>Trichinellida</taxon>
        <taxon>Trichinellidae</taxon>
        <taxon>Trichinella</taxon>
    </lineage>
</organism>
<dbReference type="EMBL" id="JYDJ01000421">
    <property type="protein sequence ID" value="KRX35645.1"/>
    <property type="molecule type" value="Genomic_DNA"/>
</dbReference>
<evidence type="ECO:0000313" key="1">
    <source>
        <dbReference type="EMBL" id="KRX35645.1"/>
    </source>
</evidence>
<comment type="caution">
    <text evidence="1">The sequence shown here is derived from an EMBL/GenBank/DDBJ whole genome shotgun (WGS) entry which is preliminary data.</text>
</comment>
<accession>A0A0V0T9G0</accession>